<protein>
    <recommendedName>
        <fullName evidence="3">Swt1-like HEPN domain-containing protein</fullName>
    </recommendedName>
</protein>
<dbReference type="Proteomes" id="UP000637774">
    <property type="component" value="Unassembled WGS sequence"/>
</dbReference>
<comment type="caution">
    <text evidence="1">The sequence shown here is derived from an EMBL/GenBank/DDBJ whole genome shotgun (WGS) entry which is preliminary data.</text>
</comment>
<organism evidence="1 2">
    <name type="scientific">Hymenobacter frigidus</name>
    <dbReference type="NCBI Taxonomy" id="1524095"/>
    <lineage>
        <taxon>Bacteria</taxon>
        <taxon>Pseudomonadati</taxon>
        <taxon>Bacteroidota</taxon>
        <taxon>Cytophagia</taxon>
        <taxon>Cytophagales</taxon>
        <taxon>Hymenobacteraceae</taxon>
        <taxon>Hymenobacter</taxon>
    </lineage>
</organism>
<dbReference type="EMBL" id="BMGY01000030">
    <property type="protein sequence ID" value="GGH88259.1"/>
    <property type="molecule type" value="Genomic_DNA"/>
</dbReference>
<name>A0ABQ2A8Q6_9BACT</name>
<evidence type="ECO:0000313" key="1">
    <source>
        <dbReference type="EMBL" id="GGH88259.1"/>
    </source>
</evidence>
<keyword evidence="2" id="KW-1185">Reference proteome</keyword>
<sequence>MVSFKKNTKDLLYMPLFKLTDSEIREVARKHIESLEFWLRRTINDSLTSAYGKDYWSYHNDKGLFLLKQEIRNKVSERVSAEPDRYPRWIDATLIEHQVFIICKEDLYNDYFRPYFETEFRFGRIHLKSVFDTLIKIRNKVSHANPTSIRDAEKAICYSNDLIDSIKKYYSDHNMNQDFNVPRILSYSDSLGNKVYSEEWEEGALNSIKLNVGNTKFRPGDRIRMSVEIDSSFALDEYKIEWSIDYKIRATGELIELVFTDEDVDANFMVKARVTSNKAWHKYGSYDDIIRIHMSVFPPLS</sequence>
<reference evidence="2" key="1">
    <citation type="journal article" date="2019" name="Int. J. Syst. Evol. Microbiol.">
        <title>The Global Catalogue of Microorganisms (GCM) 10K type strain sequencing project: providing services to taxonomists for standard genome sequencing and annotation.</title>
        <authorList>
            <consortium name="The Broad Institute Genomics Platform"/>
            <consortium name="The Broad Institute Genome Sequencing Center for Infectious Disease"/>
            <person name="Wu L."/>
            <person name="Ma J."/>
        </authorList>
    </citation>
    <scope>NUCLEOTIDE SEQUENCE [LARGE SCALE GENOMIC DNA]</scope>
    <source>
        <strain evidence="2">CGMCC 1.14966</strain>
    </source>
</reference>
<evidence type="ECO:0000313" key="2">
    <source>
        <dbReference type="Proteomes" id="UP000637774"/>
    </source>
</evidence>
<evidence type="ECO:0008006" key="3">
    <source>
        <dbReference type="Google" id="ProtNLM"/>
    </source>
</evidence>
<gene>
    <name evidence="1" type="ORF">GCM10011495_29110</name>
</gene>
<accession>A0ABQ2A8Q6</accession>
<proteinExistence type="predicted"/>